<dbReference type="RefSeq" id="WP_107631363.1">
    <property type="nucleotide sequence ID" value="NZ_JAOQJE010000002.1"/>
</dbReference>
<sequence length="220" mass="24274">MKTLVRRLAAVLTAVLLCFNLYYELAPGYIVGPEQKLAVAAAFALLLGTALFYGVPAGACAKRRHDYMLLLFWYYLWVLANVLFFDNAFGRGFHAGADLGAVNLEPLRTIKNYLIAYGYGNISLRLVVLNLLGNLAAFAPMGVFLPALFRWQRSIFFFTATLTLGITAVEVAQVYTGAGSCDVDDLILNLAGALIVFVLCRITPIWKQLCRVNPRPQKEA</sequence>
<dbReference type="PANTHER" id="PTHR36834:SF1">
    <property type="entry name" value="INTEGRAL MEMBRANE PROTEIN"/>
    <property type="match status" value="1"/>
</dbReference>
<dbReference type="InterPro" id="IPR006976">
    <property type="entry name" value="VanZ-like"/>
</dbReference>
<feature type="domain" description="VanZ-like" evidence="2">
    <location>
        <begin position="72"/>
        <end position="202"/>
    </location>
</feature>
<evidence type="ECO:0000259" key="2">
    <source>
        <dbReference type="Pfam" id="PF04892"/>
    </source>
</evidence>
<feature type="transmembrane region" description="Helical" evidence="1">
    <location>
        <begin position="155"/>
        <end position="175"/>
    </location>
</feature>
<name>A0ABT2U0A1_9FIRM</name>
<evidence type="ECO:0000313" key="4">
    <source>
        <dbReference type="Proteomes" id="UP001652397"/>
    </source>
</evidence>
<feature type="transmembrane region" description="Helical" evidence="1">
    <location>
        <begin position="7"/>
        <end position="25"/>
    </location>
</feature>
<feature type="transmembrane region" description="Helical" evidence="1">
    <location>
        <begin position="127"/>
        <end position="148"/>
    </location>
</feature>
<keyword evidence="1" id="KW-1133">Transmembrane helix</keyword>
<comment type="caution">
    <text evidence="3">The sequence shown here is derived from an EMBL/GenBank/DDBJ whole genome shotgun (WGS) entry which is preliminary data.</text>
</comment>
<dbReference type="Proteomes" id="UP001652397">
    <property type="component" value="Unassembled WGS sequence"/>
</dbReference>
<reference evidence="3 4" key="1">
    <citation type="journal article" date="2021" name="ISME Commun">
        <title>Automated analysis of genomic sequences facilitates high-throughput and comprehensive description of bacteria.</title>
        <authorList>
            <person name="Hitch T.C.A."/>
        </authorList>
    </citation>
    <scope>NUCLEOTIDE SEQUENCE [LARGE SCALE GENOMIC DNA]</scope>
    <source>
        <strain evidence="3 4">Sanger_34</strain>
    </source>
</reference>
<feature type="transmembrane region" description="Helical" evidence="1">
    <location>
        <begin position="37"/>
        <end position="55"/>
    </location>
</feature>
<keyword evidence="1" id="KW-0472">Membrane</keyword>
<feature type="transmembrane region" description="Helical" evidence="1">
    <location>
        <begin position="67"/>
        <end position="85"/>
    </location>
</feature>
<organism evidence="3 4">
    <name type="scientific">Agathobaculum ammoniilyticum</name>
    <dbReference type="NCBI Taxonomy" id="2981778"/>
    <lineage>
        <taxon>Bacteria</taxon>
        <taxon>Bacillati</taxon>
        <taxon>Bacillota</taxon>
        <taxon>Clostridia</taxon>
        <taxon>Eubacteriales</taxon>
        <taxon>Butyricicoccaceae</taxon>
        <taxon>Agathobaculum</taxon>
    </lineage>
</organism>
<dbReference type="Pfam" id="PF04892">
    <property type="entry name" value="VanZ"/>
    <property type="match status" value="1"/>
</dbReference>
<dbReference type="EMBL" id="JAOQJE010000002">
    <property type="protein sequence ID" value="MCU6788058.1"/>
    <property type="molecule type" value="Genomic_DNA"/>
</dbReference>
<dbReference type="InterPro" id="IPR053150">
    <property type="entry name" value="Teicoplanin_resist-assoc"/>
</dbReference>
<evidence type="ECO:0000256" key="1">
    <source>
        <dbReference type="SAM" id="Phobius"/>
    </source>
</evidence>
<gene>
    <name evidence="3" type="ORF">OCV66_02995</name>
</gene>
<feature type="transmembrane region" description="Helical" evidence="1">
    <location>
        <begin position="187"/>
        <end position="206"/>
    </location>
</feature>
<accession>A0ABT2U0A1</accession>
<keyword evidence="4" id="KW-1185">Reference proteome</keyword>
<proteinExistence type="predicted"/>
<dbReference type="PANTHER" id="PTHR36834">
    <property type="entry name" value="MEMBRANE PROTEIN-RELATED"/>
    <property type="match status" value="1"/>
</dbReference>
<keyword evidence="1" id="KW-0812">Transmembrane</keyword>
<protein>
    <submittedName>
        <fullName evidence="3">VanZ family protein</fullName>
    </submittedName>
</protein>
<evidence type="ECO:0000313" key="3">
    <source>
        <dbReference type="EMBL" id="MCU6788058.1"/>
    </source>
</evidence>